<sequence>MRCLSYVLLFIFSKIHAMSFSRRNLLLKEGVENAISKLSAMVSNKRSNLLGSHKKFLSFAKEDEESESANNSSGSQESESSSESDGSQGSSGSSGEDESSDSEKEDIKTAAKDIAADASEKAASIAKNLPAVQAAGAMKNAFGGLFG</sequence>
<feature type="signal peptide" evidence="2">
    <location>
        <begin position="1"/>
        <end position="17"/>
    </location>
</feature>
<dbReference type="EMBL" id="CP119063">
    <property type="protein sequence ID" value="WEL37991.1"/>
    <property type="molecule type" value="Genomic_DNA"/>
</dbReference>
<evidence type="ECO:0000256" key="1">
    <source>
        <dbReference type="SAM" id="MobiDB-lite"/>
    </source>
</evidence>
<keyword evidence="2" id="KW-0732">Signal</keyword>
<proteinExistence type="predicted"/>
<evidence type="ECO:0000313" key="3">
    <source>
        <dbReference type="EMBL" id="WEL37991.1"/>
    </source>
</evidence>
<feature type="compositionally biased region" description="Low complexity" evidence="1">
    <location>
        <begin position="68"/>
        <end position="94"/>
    </location>
</feature>
<evidence type="ECO:0000313" key="4">
    <source>
        <dbReference type="Proteomes" id="UP001217963"/>
    </source>
</evidence>
<protein>
    <submittedName>
        <fullName evidence="3">Uncharacterized protein</fullName>
    </submittedName>
</protein>
<organism evidence="3 4">
    <name type="scientific">Encephalitozoon hellem</name>
    <name type="common">Microsporidian parasite</name>
    <dbReference type="NCBI Taxonomy" id="27973"/>
    <lineage>
        <taxon>Eukaryota</taxon>
        <taxon>Fungi</taxon>
        <taxon>Fungi incertae sedis</taxon>
        <taxon>Microsporidia</taxon>
        <taxon>Unikaryonidae</taxon>
        <taxon>Encephalitozoon</taxon>
    </lineage>
</organism>
<feature type="chain" id="PRO_5045583915" evidence="2">
    <location>
        <begin position="18"/>
        <end position="147"/>
    </location>
</feature>
<keyword evidence="4" id="KW-1185">Reference proteome</keyword>
<dbReference type="Proteomes" id="UP001217963">
    <property type="component" value="Chromosome II"/>
</dbReference>
<feature type="region of interest" description="Disordered" evidence="1">
    <location>
        <begin position="61"/>
        <end position="114"/>
    </location>
</feature>
<accession>A0ABY8CIH3</accession>
<name>A0ABY8CIH3_ENCHE</name>
<reference evidence="3 4" key="1">
    <citation type="submission" date="2023-02" db="EMBL/GenBank/DDBJ databases">
        <title>Encephalitozoon hellem ATCC 50451 complete genome.</title>
        <authorList>
            <person name="Mascarenhas dos Santos A.C."/>
            <person name="Julian A.T."/>
            <person name="Pombert J.-F."/>
        </authorList>
    </citation>
    <scope>NUCLEOTIDE SEQUENCE [LARGE SCALE GENOMIC DNA]</scope>
    <source>
        <strain evidence="3 4">ATCC 50451</strain>
    </source>
</reference>
<evidence type="ECO:0000256" key="2">
    <source>
        <dbReference type="SAM" id="SignalP"/>
    </source>
</evidence>
<feature type="compositionally biased region" description="Basic and acidic residues" evidence="1">
    <location>
        <begin position="101"/>
        <end position="114"/>
    </location>
</feature>
<gene>
    <name evidence="3" type="ORF">PFJ87_02g00270</name>
</gene>